<evidence type="ECO:0000256" key="1">
    <source>
        <dbReference type="SAM" id="MobiDB-lite"/>
    </source>
</evidence>
<comment type="caution">
    <text evidence="2">The sequence shown here is derived from an EMBL/GenBank/DDBJ whole genome shotgun (WGS) entry which is preliminary data.</text>
</comment>
<protein>
    <recommendedName>
        <fullName evidence="4">Six-cysteine peptide SCIFF</fullName>
    </recommendedName>
</protein>
<evidence type="ECO:0000313" key="2">
    <source>
        <dbReference type="EMBL" id="MCC8394460.1"/>
    </source>
</evidence>
<keyword evidence="3" id="KW-1185">Reference proteome</keyword>
<reference evidence="2 3" key="1">
    <citation type="submission" date="2021-11" db="EMBL/GenBank/DDBJ databases">
        <authorList>
            <person name="Oh E.-T."/>
            <person name="Kim S.-B."/>
        </authorList>
    </citation>
    <scope>NUCLEOTIDE SEQUENCE [LARGE SCALE GENOMIC DNA]</scope>
    <source>
        <strain evidence="2 3">MMS20-SJTR3</strain>
    </source>
</reference>
<name>A0ABS8JX27_9BURK</name>
<accession>A0ABS8JX27</accession>
<dbReference type="EMBL" id="JAJITD010000008">
    <property type="protein sequence ID" value="MCC8394460.1"/>
    <property type="molecule type" value="Genomic_DNA"/>
</dbReference>
<dbReference type="RefSeq" id="WP_230510705.1">
    <property type="nucleotide sequence ID" value="NZ_JAJITD010000008.1"/>
</dbReference>
<proteinExistence type="predicted"/>
<evidence type="ECO:0000313" key="3">
    <source>
        <dbReference type="Proteomes" id="UP001431019"/>
    </source>
</evidence>
<sequence>MQQIDRNELAKANVAGGCCKTSCDITTSCSTDTSSTGGTGGNPLPVTSA</sequence>
<evidence type="ECO:0008006" key="4">
    <source>
        <dbReference type="Google" id="ProtNLM"/>
    </source>
</evidence>
<gene>
    <name evidence="2" type="ORF">LJ656_17835</name>
</gene>
<feature type="region of interest" description="Disordered" evidence="1">
    <location>
        <begin position="28"/>
        <end position="49"/>
    </location>
</feature>
<organism evidence="2 3">
    <name type="scientific">Paraburkholderia sejongensis</name>
    <dbReference type="NCBI Taxonomy" id="2886946"/>
    <lineage>
        <taxon>Bacteria</taxon>
        <taxon>Pseudomonadati</taxon>
        <taxon>Pseudomonadota</taxon>
        <taxon>Betaproteobacteria</taxon>
        <taxon>Burkholderiales</taxon>
        <taxon>Burkholderiaceae</taxon>
        <taxon>Paraburkholderia</taxon>
    </lineage>
</organism>
<dbReference type="Proteomes" id="UP001431019">
    <property type="component" value="Unassembled WGS sequence"/>
</dbReference>